<evidence type="ECO:0000313" key="2">
    <source>
        <dbReference type="Proteomes" id="UP000249082"/>
    </source>
</evidence>
<dbReference type="EMBL" id="QFPX01000020">
    <property type="protein sequence ID" value="PZQ52743.1"/>
    <property type="molecule type" value="Genomic_DNA"/>
</dbReference>
<evidence type="ECO:0000313" key="1">
    <source>
        <dbReference type="EMBL" id="PZQ52743.1"/>
    </source>
</evidence>
<proteinExistence type="predicted"/>
<name>A0A2W5QDD6_9SPHN</name>
<gene>
    <name evidence="1" type="ORF">DI555_18690</name>
</gene>
<protein>
    <submittedName>
        <fullName evidence="1">Uncharacterized protein</fullName>
    </submittedName>
</protein>
<organism evidence="1 2">
    <name type="scientific">Novosphingobium pentaromativorans</name>
    <dbReference type="NCBI Taxonomy" id="205844"/>
    <lineage>
        <taxon>Bacteria</taxon>
        <taxon>Pseudomonadati</taxon>
        <taxon>Pseudomonadota</taxon>
        <taxon>Alphaproteobacteria</taxon>
        <taxon>Sphingomonadales</taxon>
        <taxon>Sphingomonadaceae</taxon>
        <taxon>Novosphingobium</taxon>
    </lineage>
</organism>
<dbReference type="AlphaFoldDB" id="A0A2W5QDD6"/>
<accession>A0A2W5QDD6</accession>
<reference evidence="1 2" key="1">
    <citation type="submission" date="2017-08" db="EMBL/GenBank/DDBJ databases">
        <title>Infants hospitalized years apart are colonized by the same room-sourced microbial strains.</title>
        <authorList>
            <person name="Brooks B."/>
            <person name="Olm M.R."/>
            <person name="Firek B.A."/>
            <person name="Baker R."/>
            <person name="Thomas B.C."/>
            <person name="Morowitz M.J."/>
            <person name="Banfield J.F."/>
        </authorList>
    </citation>
    <scope>NUCLEOTIDE SEQUENCE [LARGE SCALE GENOMIC DNA]</scope>
    <source>
        <strain evidence="1">S2_005_002_R2_33</strain>
    </source>
</reference>
<sequence length="73" mass="7773">MVVVTLVVVFFVVTVWQGTNLPLASRHELAAMDGVAASIPGRAATVRAATVSRFRIMIALPFAPSPCFSRTLS</sequence>
<comment type="caution">
    <text evidence="1">The sequence shown here is derived from an EMBL/GenBank/DDBJ whole genome shotgun (WGS) entry which is preliminary data.</text>
</comment>
<dbReference type="Proteomes" id="UP000249082">
    <property type="component" value="Unassembled WGS sequence"/>
</dbReference>